<feature type="transmembrane region" description="Helical" evidence="1">
    <location>
        <begin position="172"/>
        <end position="193"/>
    </location>
</feature>
<accession>A0A011M5K2</accession>
<keyword evidence="1" id="KW-0812">Transmembrane</keyword>
<dbReference type="PATRIC" id="fig|1454001.3.peg.3666"/>
<feature type="transmembrane region" description="Helical" evidence="1">
    <location>
        <begin position="229"/>
        <end position="251"/>
    </location>
</feature>
<feature type="transmembrane region" description="Helical" evidence="1">
    <location>
        <begin position="263"/>
        <end position="284"/>
    </location>
</feature>
<gene>
    <name evidence="2" type="ORF">AW08_03627</name>
</gene>
<protein>
    <submittedName>
        <fullName evidence="2">Uncharacterized protein</fullName>
    </submittedName>
</protein>
<organism evidence="2 3">
    <name type="scientific">Candidatus Accumulibacter adjunctus</name>
    <dbReference type="NCBI Taxonomy" id="1454001"/>
    <lineage>
        <taxon>Bacteria</taxon>
        <taxon>Pseudomonadati</taxon>
        <taxon>Pseudomonadota</taxon>
        <taxon>Betaproteobacteria</taxon>
        <taxon>Candidatus Accumulibacter</taxon>
    </lineage>
</organism>
<feature type="transmembrane region" description="Helical" evidence="1">
    <location>
        <begin position="199"/>
        <end position="217"/>
    </location>
</feature>
<keyword evidence="3" id="KW-1185">Reference proteome</keyword>
<dbReference type="AlphaFoldDB" id="A0A011M5K2"/>
<keyword evidence="1" id="KW-0472">Membrane</keyword>
<proteinExistence type="predicted"/>
<evidence type="ECO:0000256" key="1">
    <source>
        <dbReference type="SAM" id="Phobius"/>
    </source>
</evidence>
<sequence>MTTTLFGWDKPEPKKITRFSDKSIQRFMDGDEALEITAETVESTYRTIQGLRDGTRADRAKAGCTYLRFAQGSLRPAGLSEAECYHRAANELRAADVLDRSAQCYASAAAVAFKAIPNAYPTDEAQRTAVNKEIDLALRSAGRAKAQYSAIGVDDAADDAHRLQQEILRKRYSLNGSPLGAVLWIWRVVTGYGTSVRRWFSWLLAGVLFFAVVYGVLHASKMLELANSAPFTPVVTPIYLAIVNLVSFGAYTQIVPKSPVTELALVMQAAASFVIIGTGVTFLARK</sequence>
<reference evidence="2" key="1">
    <citation type="submission" date="2014-02" db="EMBL/GenBank/DDBJ databases">
        <title>Expanding our view of genomic diversity in Candidatus Accumulibacter clades.</title>
        <authorList>
            <person name="Skennerton C.T."/>
            <person name="Barr J.J."/>
            <person name="Slater F.R."/>
            <person name="Bond P.L."/>
            <person name="Tyson G.W."/>
        </authorList>
    </citation>
    <scope>NUCLEOTIDE SEQUENCE [LARGE SCALE GENOMIC DNA]</scope>
</reference>
<evidence type="ECO:0000313" key="3">
    <source>
        <dbReference type="Proteomes" id="UP000020218"/>
    </source>
</evidence>
<keyword evidence="1" id="KW-1133">Transmembrane helix</keyword>
<comment type="caution">
    <text evidence="2">The sequence shown here is derived from an EMBL/GenBank/DDBJ whole genome shotgun (WGS) entry which is preliminary data.</text>
</comment>
<dbReference type="EMBL" id="JFAX01000032">
    <property type="protein sequence ID" value="EXI64878.1"/>
    <property type="molecule type" value="Genomic_DNA"/>
</dbReference>
<name>A0A011M5K2_9PROT</name>
<dbReference type="Proteomes" id="UP000020218">
    <property type="component" value="Unassembled WGS sequence"/>
</dbReference>
<evidence type="ECO:0000313" key="2">
    <source>
        <dbReference type="EMBL" id="EXI64878.1"/>
    </source>
</evidence>